<evidence type="ECO:0000313" key="3">
    <source>
        <dbReference type="EMBL" id="KJY00661.1"/>
    </source>
</evidence>
<dbReference type="PANTHER" id="PTHR31527:SF0">
    <property type="entry name" value="RE64534P"/>
    <property type="match status" value="1"/>
</dbReference>
<dbReference type="OrthoDB" id="504708at2759"/>
<sequence length="553" mass="58933">MWRRQSEPGFEVSATLQVIPARNGTATFVPAGKTIKIMNSAGTQVVDLWAFALPKPETKDSAKTSGGNGEKEAKPQEVEAQPPAPPQKTHAPGSKKKKGNNDLPSQEEAEQATREGLAQASEAEVTAEHKRSGWSSYVPTSYVPSVPSLGFGSKKGGEAKANQAETEKDSKTWGSYFTAGKGFSSYIPKQATDTVTQFAGFHERDKSKSYLQQLQDFSKTPVGAVGMAAATGSGYTSSLYAGYSAWNAANAAHAPAMEFLSLTHTRSNTSHLLPQVNDMFLTNLRDPVLTLIEDTSPAKRHDTLIPACDPMRYRDLGVENWESHGSCAENLVLALKELNERAGLKGAKAIGAEVTVNSVPAPLNLFMDVRWDSDGTMRLERADGKPGEFVRLKAERDVVVVMSSCPQDVEGANVNGAEPADAKFVVEEEESSAAAIRRTQPKKKPAPVARKASSAATSGGAPAPVKKKPTPMPASQPSDQAAAPANKTSQPVAKKPVQKPPQLAATQAPAPRKKPIPPSRKVSEQANSDATATPPVERKKPRKLVRQTNAADG</sequence>
<reference evidence="3 4" key="1">
    <citation type="submission" date="2015-03" db="EMBL/GenBank/DDBJ databases">
        <title>RNA-seq based gene annotation and comparative genomics of four Zymoseptoria species reveal species-specific pathogenicity related genes and transposable element activity.</title>
        <authorList>
            <person name="Grandaubert J."/>
            <person name="Bhattacharyya A."/>
            <person name="Stukenbrock E.H."/>
        </authorList>
    </citation>
    <scope>NUCLEOTIDE SEQUENCE [LARGE SCALE GENOMIC DNA]</scope>
    <source>
        <strain evidence="3 4">Zb18110</strain>
    </source>
</reference>
<feature type="region of interest" description="Disordered" evidence="1">
    <location>
        <begin position="57"/>
        <end position="139"/>
    </location>
</feature>
<dbReference type="EMBL" id="LAFY01000311">
    <property type="protein sequence ID" value="KJY00661.1"/>
    <property type="molecule type" value="Genomic_DNA"/>
</dbReference>
<name>A0A0F4GWS5_9PEZI</name>
<dbReference type="Proteomes" id="UP000033647">
    <property type="component" value="Unassembled WGS sequence"/>
</dbReference>
<feature type="compositionally biased region" description="Low complexity" evidence="1">
    <location>
        <begin position="473"/>
        <end position="510"/>
    </location>
</feature>
<feature type="domain" description="DUF1989" evidence="2">
    <location>
        <begin position="248"/>
        <end position="399"/>
    </location>
</feature>
<proteinExistence type="predicted"/>
<feature type="domain" description="DUF1989" evidence="2">
    <location>
        <begin position="18"/>
        <end position="62"/>
    </location>
</feature>
<dbReference type="AlphaFoldDB" id="A0A0F4GWS5"/>
<keyword evidence="4" id="KW-1185">Reference proteome</keyword>
<protein>
    <recommendedName>
        <fullName evidence="2">DUF1989 domain-containing protein</fullName>
    </recommendedName>
</protein>
<feature type="compositionally biased region" description="Low complexity" evidence="1">
    <location>
        <begin position="446"/>
        <end position="464"/>
    </location>
</feature>
<accession>A0A0F4GWS5</accession>
<feature type="region of interest" description="Disordered" evidence="1">
    <location>
        <begin position="431"/>
        <end position="553"/>
    </location>
</feature>
<evidence type="ECO:0000313" key="4">
    <source>
        <dbReference type="Proteomes" id="UP000033647"/>
    </source>
</evidence>
<dbReference type="InterPro" id="IPR018959">
    <property type="entry name" value="DUF1989"/>
</dbReference>
<evidence type="ECO:0000259" key="2">
    <source>
        <dbReference type="Pfam" id="PF09347"/>
    </source>
</evidence>
<organism evidence="3 4">
    <name type="scientific">Zymoseptoria brevis</name>
    <dbReference type="NCBI Taxonomy" id="1047168"/>
    <lineage>
        <taxon>Eukaryota</taxon>
        <taxon>Fungi</taxon>
        <taxon>Dikarya</taxon>
        <taxon>Ascomycota</taxon>
        <taxon>Pezizomycotina</taxon>
        <taxon>Dothideomycetes</taxon>
        <taxon>Dothideomycetidae</taxon>
        <taxon>Mycosphaerellales</taxon>
        <taxon>Mycosphaerellaceae</taxon>
        <taxon>Zymoseptoria</taxon>
    </lineage>
</organism>
<dbReference type="PANTHER" id="PTHR31527">
    <property type="entry name" value="RE64534P"/>
    <property type="match status" value="1"/>
</dbReference>
<gene>
    <name evidence="3" type="ORF">TI39_contig319g00003</name>
</gene>
<evidence type="ECO:0000256" key="1">
    <source>
        <dbReference type="SAM" id="MobiDB-lite"/>
    </source>
</evidence>
<dbReference type="Pfam" id="PF09347">
    <property type="entry name" value="DUF1989"/>
    <property type="match status" value="2"/>
</dbReference>
<comment type="caution">
    <text evidence="3">The sequence shown here is derived from an EMBL/GenBank/DDBJ whole genome shotgun (WGS) entry which is preliminary data.</text>
</comment>